<keyword evidence="4" id="KW-0720">Serine protease</keyword>
<evidence type="ECO:0000256" key="1">
    <source>
        <dbReference type="ARBA" id="ARBA00022670"/>
    </source>
</evidence>
<feature type="chain" id="PRO_5014843910" evidence="7">
    <location>
        <begin position="23"/>
        <end position="275"/>
    </location>
</feature>
<dbReference type="FunFam" id="2.40.10.10:FF:000034">
    <property type="entry name" value="Eupolytin"/>
    <property type="match status" value="1"/>
</dbReference>
<dbReference type="GO" id="GO:0007586">
    <property type="term" value="P:digestion"/>
    <property type="evidence" value="ECO:0007669"/>
    <property type="project" value="UniProtKB-KW"/>
</dbReference>
<keyword evidence="2" id="KW-0222">Digestion</keyword>
<keyword evidence="5" id="KW-1015">Disulfide bond</keyword>
<dbReference type="InterPro" id="IPR009003">
    <property type="entry name" value="Peptidase_S1_PA"/>
</dbReference>
<evidence type="ECO:0000256" key="4">
    <source>
        <dbReference type="ARBA" id="ARBA00022825"/>
    </source>
</evidence>
<evidence type="ECO:0000256" key="6">
    <source>
        <dbReference type="ARBA" id="ARBA00024195"/>
    </source>
</evidence>
<dbReference type="InterPro" id="IPR033116">
    <property type="entry name" value="TRYPSIN_SER"/>
</dbReference>
<dbReference type="InterPro" id="IPR001314">
    <property type="entry name" value="Peptidase_S1A"/>
</dbReference>
<dbReference type="PROSITE" id="PS00135">
    <property type="entry name" value="TRYPSIN_SER"/>
    <property type="match status" value="1"/>
</dbReference>
<dbReference type="EMBL" id="GGFM01006082">
    <property type="protein sequence ID" value="MBW26833.1"/>
    <property type="molecule type" value="Transcribed_RNA"/>
</dbReference>
<evidence type="ECO:0000256" key="2">
    <source>
        <dbReference type="ARBA" id="ARBA00022757"/>
    </source>
</evidence>
<proteinExistence type="inferred from homology"/>
<dbReference type="InterPro" id="IPR050430">
    <property type="entry name" value="Peptidase_S1"/>
</dbReference>
<evidence type="ECO:0000259" key="8">
    <source>
        <dbReference type="PROSITE" id="PS50240"/>
    </source>
</evidence>
<dbReference type="SMART" id="SM00020">
    <property type="entry name" value="Tryp_SPc"/>
    <property type="match status" value="1"/>
</dbReference>
<organism evidence="9">
    <name type="scientific">Anopheles braziliensis</name>
    <dbReference type="NCBI Taxonomy" id="58242"/>
    <lineage>
        <taxon>Eukaryota</taxon>
        <taxon>Metazoa</taxon>
        <taxon>Ecdysozoa</taxon>
        <taxon>Arthropoda</taxon>
        <taxon>Hexapoda</taxon>
        <taxon>Insecta</taxon>
        <taxon>Pterygota</taxon>
        <taxon>Neoptera</taxon>
        <taxon>Endopterygota</taxon>
        <taxon>Diptera</taxon>
        <taxon>Nematocera</taxon>
        <taxon>Culicoidea</taxon>
        <taxon>Culicidae</taxon>
        <taxon>Anophelinae</taxon>
        <taxon>Anopheles</taxon>
    </lineage>
</organism>
<evidence type="ECO:0000256" key="5">
    <source>
        <dbReference type="ARBA" id="ARBA00023157"/>
    </source>
</evidence>
<sequence length="275" mass="29156">MRLASLVLLGIVSLCLVQYAVGQQQPRKGFFDFFFKLDSVLKGSRIVGGTTTTIARYPYVVSLRRNSNHICAGSVISAFYVVTCAHCTASMNNVDGVTLYGGSTSRTTGGRVFQVVNITTHPEYNPETFDCDVSVVRVSSSLIAFPEIATVRLAPLEMDFPAGTSCSLPGWGRTTDTGTLSATLRAVIIPVIAQTTCATMWSNVQVTDTMICAGAKGRDACIGDSGGPLVTTTSSGTTLLIGMVSWGSVICGSEYPGVHTRIGAAKVRNFLNPFL</sequence>
<protein>
    <submittedName>
        <fullName evidence="9">Putative trypsin-like serine protease</fullName>
    </submittedName>
</protein>
<evidence type="ECO:0000313" key="9">
    <source>
        <dbReference type="EMBL" id="MBW26833.1"/>
    </source>
</evidence>
<dbReference type="PRINTS" id="PR00722">
    <property type="entry name" value="CHYMOTRYPSIN"/>
</dbReference>
<dbReference type="GO" id="GO:0004252">
    <property type="term" value="F:serine-type endopeptidase activity"/>
    <property type="evidence" value="ECO:0007669"/>
    <property type="project" value="InterPro"/>
</dbReference>
<feature type="signal peptide" evidence="7">
    <location>
        <begin position="1"/>
        <end position="22"/>
    </location>
</feature>
<accession>A0A2M3ZE98</accession>
<keyword evidence="7" id="KW-0732">Signal</keyword>
<keyword evidence="1 9" id="KW-0645">Protease</keyword>
<keyword evidence="3" id="KW-0378">Hydrolase</keyword>
<name>A0A2M3ZE98_9DIPT</name>
<dbReference type="Pfam" id="PF00089">
    <property type="entry name" value="Trypsin"/>
    <property type="match status" value="1"/>
</dbReference>
<dbReference type="Gene3D" id="2.40.10.10">
    <property type="entry name" value="Trypsin-like serine proteases"/>
    <property type="match status" value="1"/>
</dbReference>
<dbReference type="GO" id="GO:0006508">
    <property type="term" value="P:proteolysis"/>
    <property type="evidence" value="ECO:0007669"/>
    <property type="project" value="UniProtKB-KW"/>
</dbReference>
<dbReference type="PANTHER" id="PTHR24276:SF91">
    <property type="entry name" value="AT26814P-RELATED"/>
    <property type="match status" value="1"/>
</dbReference>
<dbReference type="InterPro" id="IPR001254">
    <property type="entry name" value="Trypsin_dom"/>
</dbReference>
<dbReference type="PROSITE" id="PS50240">
    <property type="entry name" value="TRYPSIN_DOM"/>
    <property type="match status" value="1"/>
</dbReference>
<dbReference type="AlphaFoldDB" id="A0A2M3ZE98"/>
<comment type="similarity">
    <text evidence="6">Belongs to the peptidase S1 family. CLIP subfamily.</text>
</comment>
<dbReference type="CDD" id="cd00190">
    <property type="entry name" value="Tryp_SPc"/>
    <property type="match status" value="1"/>
</dbReference>
<evidence type="ECO:0000256" key="7">
    <source>
        <dbReference type="SAM" id="SignalP"/>
    </source>
</evidence>
<dbReference type="PANTHER" id="PTHR24276">
    <property type="entry name" value="POLYSERASE-RELATED"/>
    <property type="match status" value="1"/>
</dbReference>
<reference evidence="9" key="1">
    <citation type="submission" date="2018-01" db="EMBL/GenBank/DDBJ databases">
        <title>An insight into the sialome of Amazonian anophelines.</title>
        <authorList>
            <person name="Ribeiro J.M."/>
            <person name="Scarpassa V."/>
            <person name="Calvo E."/>
        </authorList>
    </citation>
    <scope>NUCLEOTIDE SEQUENCE</scope>
    <source>
        <tissue evidence="9">Salivary glands</tissue>
    </source>
</reference>
<evidence type="ECO:0000256" key="3">
    <source>
        <dbReference type="ARBA" id="ARBA00022801"/>
    </source>
</evidence>
<dbReference type="SUPFAM" id="SSF50494">
    <property type="entry name" value="Trypsin-like serine proteases"/>
    <property type="match status" value="1"/>
</dbReference>
<dbReference type="InterPro" id="IPR043504">
    <property type="entry name" value="Peptidase_S1_PA_chymotrypsin"/>
</dbReference>
<feature type="domain" description="Peptidase S1" evidence="8">
    <location>
        <begin position="46"/>
        <end position="275"/>
    </location>
</feature>